<dbReference type="Gene3D" id="3.20.20.60">
    <property type="entry name" value="Phosphoenolpyruvate-binding domains"/>
    <property type="match status" value="1"/>
</dbReference>
<name>A0A3E2TNC6_9FIRM</name>
<keyword evidence="14 17" id="KW-0418">Kinase</keyword>
<dbReference type="InterPro" id="IPR036637">
    <property type="entry name" value="Phosphohistidine_dom_sf"/>
</dbReference>
<accession>A0A3E2TNC6</accession>
<dbReference type="EMBL" id="QVEP01000016">
    <property type="protein sequence ID" value="RGB79905.1"/>
    <property type="molecule type" value="Genomic_DNA"/>
</dbReference>
<dbReference type="InterPro" id="IPR023151">
    <property type="entry name" value="PEP_util_CS"/>
</dbReference>
<reference evidence="25 26" key="1">
    <citation type="submission" date="2018-08" db="EMBL/GenBank/DDBJ databases">
        <title>A genome reference for cultivated species of the human gut microbiota.</title>
        <authorList>
            <person name="Zou Y."/>
            <person name="Xue W."/>
            <person name="Luo G."/>
        </authorList>
    </citation>
    <scope>NUCLEOTIDE SEQUENCE [LARGE SCALE GENOMIC DNA]</scope>
    <source>
        <strain evidence="25 26">AF45-17</strain>
    </source>
</reference>
<comment type="function">
    <text evidence="3 17">General (non sugar-specific) component of the phosphoenolpyruvate-dependent sugar phosphotransferase system (sugar PTS). This major carbohydrate active-transport system catalyzes the phosphorylation of incoming sugar substrates concomitantly with their translocation across the cell membrane. Enzyme I transfers the phosphoryl group from phosphoenolpyruvate (PEP) to the phosphoryl carrier protein (HPr).</text>
</comment>
<evidence type="ECO:0000313" key="25">
    <source>
        <dbReference type="EMBL" id="RGB79905.1"/>
    </source>
</evidence>
<keyword evidence="9 17" id="KW-0963">Cytoplasm</keyword>
<dbReference type="PROSITE" id="PS00742">
    <property type="entry name" value="PEP_ENZYMES_2"/>
    <property type="match status" value="1"/>
</dbReference>
<evidence type="ECO:0000256" key="18">
    <source>
        <dbReference type="PIRSR" id="PIRSR000732-1"/>
    </source>
</evidence>
<dbReference type="PIRSF" id="PIRSF000732">
    <property type="entry name" value="PTS_enzyme_I"/>
    <property type="match status" value="1"/>
</dbReference>
<dbReference type="Pfam" id="PF05524">
    <property type="entry name" value="PEP-utilisers_N"/>
    <property type="match status" value="1"/>
</dbReference>
<comment type="cofactor">
    <cofactor evidence="2 17 20">
        <name>Mg(2+)</name>
        <dbReference type="ChEBI" id="CHEBI:18420"/>
    </cofactor>
</comment>
<feature type="active site" description="Tele-phosphohistidine intermediate" evidence="18">
    <location>
        <position position="188"/>
    </location>
</feature>
<evidence type="ECO:0000256" key="12">
    <source>
        <dbReference type="ARBA" id="ARBA00022683"/>
    </source>
</evidence>
<feature type="domain" description="PEP-utilising enzyme C-terminal" evidence="23">
    <location>
        <begin position="252"/>
        <end position="538"/>
    </location>
</feature>
<dbReference type="GO" id="GO:0046872">
    <property type="term" value="F:metal ion binding"/>
    <property type="evidence" value="ECO:0007669"/>
    <property type="project" value="UniProtKB-KW"/>
</dbReference>
<comment type="subcellular location">
    <subcellularLocation>
        <location evidence="4 17">Cytoplasm</location>
    </subcellularLocation>
</comment>
<keyword evidence="15 17" id="KW-0460">Magnesium</keyword>
<feature type="binding site" evidence="20">
    <location>
        <position position="453"/>
    </location>
    <ligand>
        <name>Mg(2+)</name>
        <dbReference type="ChEBI" id="CHEBI:18420"/>
    </ligand>
</feature>
<dbReference type="GO" id="GO:0005737">
    <property type="term" value="C:cytoplasm"/>
    <property type="evidence" value="ECO:0007669"/>
    <property type="project" value="UniProtKB-SubCell"/>
</dbReference>
<evidence type="ECO:0000256" key="10">
    <source>
        <dbReference type="ARBA" id="ARBA00022597"/>
    </source>
</evidence>
<feature type="binding site" evidence="19">
    <location>
        <position position="331"/>
    </location>
    <ligand>
        <name>phosphoenolpyruvate</name>
        <dbReference type="ChEBI" id="CHEBI:58702"/>
    </ligand>
</feature>
<evidence type="ECO:0000256" key="3">
    <source>
        <dbReference type="ARBA" id="ARBA00002728"/>
    </source>
</evidence>
<keyword evidence="13 17" id="KW-0479">Metal-binding</keyword>
<evidence type="ECO:0000259" key="22">
    <source>
        <dbReference type="Pfam" id="PF00391"/>
    </source>
</evidence>
<dbReference type="Gene3D" id="3.50.30.10">
    <property type="entry name" value="Phosphohistidine domain"/>
    <property type="match status" value="1"/>
</dbReference>
<dbReference type="SUPFAM" id="SSF51621">
    <property type="entry name" value="Phosphoenolpyruvate/pyruvate domain"/>
    <property type="match status" value="1"/>
</dbReference>
<dbReference type="GO" id="GO:0008965">
    <property type="term" value="F:phosphoenolpyruvate-protein phosphotransferase activity"/>
    <property type="evidence" value="ECO:0007669"/>
    <property type="project" value="UniProtKB-EC"/>
</dbReference>
<keyword evidence="12 17" id="KW-0598">Phosphotransferase system</keyword>
<evidence type="ECO:0000256" key="7">
    <source>
        <dbReference type="ARBA" id="ARBA00016544"/>
    </source>
</evidence>
<evidence type="ECO:0000256" key="11">
    <source>
        <dbReference type="ARBA" id="ARBA00022679"/>
    </source>
</evidence>
<evidence type="ECO:0000256" key="8">
    <source>
        <dbReference type="ARBA" id="ARBA00022448"/>
    </source>
</evidence>
<comment type="similarity">
    <text evidence="5 17">Belongs to the PEP-utilizing enzyme family.</text>
</comment>
<keyword evidence="21" id="KW-0175">Coiled coil</keyword>
<dbReference type="PRINTS" id="PR01736">
    <property type="entry name" value="PHPHTRNFRASE"/>
</dbReference>
<sequence length="550" mass="60994">MQIYKGKSVFGGIAIGKISVYKKDEQLVKRVKIEDADAEMERYTAARNIATAQLQKLYDKALKEVGEANAAIFEVHQMMLEDEDYNESVENIIHSQMVNAEYAVASTADNFAQMFEAMDDDYMRGRAADVRDISERVITVLAGGAGSGLDSDEPVIIAADDLAPSETVQLDKDKVLSFVTAHGSENSHTAILARTMGIPALIGTGIDLDETVDGKLGIVDGTNGVVYVDPDAELLEEMKKKQQEEQEKKRLLQTLKGKENITLDGQKVMLYANVGNIKDLGIALQNDAGGIGLFRSEFIYLGQDHYPTEEEQFQIYKTVAETMAGRRVIIRTLDIGADKQCDYFELDKEDNPAMGLRAIRICLTRPEIFKTQLRALFRASVYGNINIMYPMIISVDEVRQIKAIVEEVKAELAEQGIEYGNPAQGIMIETPASVMMSRELAEEVDFFSIGTNDLTQYTLAIDRQNSRLDKFFDSHHPAVLRMIQMTVENAHKAGIWCGICGELGADQALTKDFLAMGVDELSVSPGSILPLRKIILETDVEAYKKSKQTK</sequence>
<feature type="active site" description="Proton donor" evidence="18">
    <location>
        <position position="500"/>
    </location>
</feature>
<evidence type="ECO:0000256" key="1">
    <source>
        <dbReference type="ARBA" id="ARBA00000683"/>
    </source>
</evidence>
<evidence type="ECO:0000256" key="20">
    <source>
        <dbReference type="PIRSR" id="PIRSR000732-3"/>
    </source>
</evidence>
<dbReference type="SUPFAM" id="SSF47831">
    <property type="entry name" value="Enzyme I of the PEP:sugar phosphotransferase system HPr-binding (sub)domain"/>
    <property type="match status" value="1"/>
</dbReference>
<comment type="catalytic activity">
    <reaction evidence="1 17">
        <text>L-histidyl-[protein] + phosphoenolpyruvate = N(pros)-phospho-L-histidyl-[protein] + pyruvate</text>
        <dbReference type="Rhea" id="RHEA:23880"/>
        <dbReference type="Rhea" id="RHEA-COMP:9745"/>
        <dbReference type="Rhea" id="RHEA-COMP:9746"/>
        <dbReference type="ChEBI" id="CHEBI:15361"/>
        <dbReference type="ChEBI" id="CHEBI:29979"/>
        <dbReference type="ChEBI" id="CHEBI:58702"/>
        <dbReference type="ChEBI" id="CHEBI:64837"/>
        <dbReference type="EC" id="2.7.3.9"/>
    </reaction>
</comment>
<evidence type="ECO:0000256" key="13">
    <source>
        <dbReference type="ARBA" id="ARBA00022723"/>
    </source>
</evidence>
<keyword evidence="10 17" id="KW-0762">Sugar transport</keyword>
<protein>
    <recommendedName>
        <fullName evidence="7 17">Phosphoenolpyruvate-protein phosphotransferase</fullName>
        <ecNumber evidence="6 17">2.7.3.9</ecNumber>
    </recommendedName>
    <alternativeName>
        <fullName evidence="16 17">Phosphotransferase system, enzyme I</fullName>
    </alternativeName>
</protein>
<evidence type="ECO:0000256" key="2">
    <source>
        <dbReference type="ARBA" id="ARBA00001946"/>
    </source>
</evidence>
<dbReference type="InterPro" id="IPR050499">
    <property type="entry name" value="PEP-utilizing_PTS_enzyme"/>
</dbReference>
<feature type="binding site" evidence="19">
    <location>
        <begin position="452"/>
        <end position="453"/>
    </location>
    <ligand>
        <name>phosphoenolpyruvate</name>
        <dbReference type="ChEBI" id="CHEBI:58702"/>
    </ligand>
</feature>
<dbReference type="NCBIfam" id="TIGR01417">
    <property type="entry name" value="PTS_I_fam"/>
    <property type="match status" value="1"/>
</dbReference>
<organism evidence="25 26">
    <name type="scientific">Coprococcus catus</name>
    <dbReference type="NCBI Taxonomy" id="116085"/>
    <lineage>
        <taxon>Bacteria</taxon>
        <taxon>Bacillati</taxon>
        <taxon>Bacillota</taxon>
        <taxon>Clostridia</taxon>
        <taxon>Lachnospirales</taxon>
        <taxon>Lachnospiraceae</taxon>
        <taxon>Coprococcus</taxon>
    </lineage>
</organism>
<dbReference type="SUPFAM" id="SSF52009">
    <property type="entry name" value="Phosphohistidine domain"/>
    <property type="match status" value="1"/>
</dbReference>
<dbReference type="InterPro" id="IPR024692">
    <property type="entry name" value="PTS_EI"/>
</dbReference>
<dbReference type="InterPro" id="IPR036618">
    <property type="entry name" value="PtsI_HPr-bd_sf"/>
</dbReference>
<dbReference type="GO" id="GO:0009401">
    <property type="term" value="P:phosphoenolpyruvate-dependent sugar phosphotransferase system"/>
    <property type="evidence" value="ECO:0007669"/>
    <property type="project" value="UniProtKB-KW"/>
</dbReference>
<feature type="binding site" evidence="20">
    <location>
        <position position="429"/>
    </location>
    <ligand>
        <name>Mg(2+)</name>
        <dbReference type="ChEBI" id="CHEBI:18420"/>
    </ligand>
</feature>
<proteinExistence type="inferred from homology"/>
<evidence type="ECO:0000256" key="9">
    <source>
        <dbReference type="ARBA" id="ARBA00022490"/>
    </source>
</evidence>
<dbReference type="Pfam" id="PF00391">
    <property type="entry name" value="PEP-utilizers"/>
    <property type="match status" value="1"/>
</dbReference>
<dbReference type="InterPro" id="IPR000121">
    <property type="entry name" value="PEP_util_C"/>
</dbReference>
<dbReference type="Gene3D" id="1.10.274.10">
    <property type="entry name" value="PtsI, HPr-binding domain"/>
    <property type="match status" value="1"/>
</dbReference>
<evidence type="ECO:0000259" key="23">
    <source>
        <dbReference type="Pfam" id="PF02896"/>
    </source>
</evidence>
<feature type="domain" description="Phosphotransferase system enzyme I N-terminal" evidence="24">
    <location>
        <begin position="5"/>
        <end position="126"/>
    </location>
</feature>
<dbReference type="GO" id="GO:0016301">
    <property type="term" value="F:kinase activity"/>
    <property type="evidence" value="ECO:0007669"/>
    <property type="project" value="UniProtKB-KW"/>
</dbReference>
<evidence type="ECO:0000259" key="24">
    <source>
        <dbReference type="Pfam" id="PF05524"/>
    </source>
</evidence>
<evidence type="ECO:0000256" key="5">
    <source>
        <dbReference type="ARBA" id="ARBA00007837"/>
    </source>
</evidence>
<evidence type="ECO:0000256" key="14">
    <source>
        <dbReference type="ARBA" id="ARBA00022777"/>
    </source>
</evidence>
<keyword evidence="11 17" id="KW-0808">Transferase</keyword>
<comment type="caution">
    <text evidence="25">The sequence shown here is derived from an EMBL/GenBank/DDBJ whole genome shotgun (WGS) entry which is preliminary data.</text>
</comment>
<feature type="coiled-coil region" evidence="21">
    <location>
        <begin position="232"/>
        <end position="261"/>
    </location>
</feature>
<feature type="domain" description="PEP-utilising enzyme mobile" evidence="22">
    <location>
        <begin position="152"/>
        <end position="224"/>
    </location>
</feature>
<dbReference type="EC" id="2.7.3.9" evidence="6 17"/>
<dbReference type="InterPro" id="IPR008279">
    <property type="entry name" value="PEP-util_enz_mobile_dom"/>
</dbReference>
<dbReference type="InterPro" id="IPR040442">
    <property type="entry name" value="Pyrv_kinase-like_dom_sf"/>
</dbReference>
<feature type="binding site" evidence="19">
    <location>
        <position position="295"/>
    </location>
    <ligand>
        <name>phosphoenolpyruvate</name>
        <dbReference type="ChEBI" id="CHEBI:58702"/>
    </ligand>
</feature>
<evidence type="ECO:0000256" key="6">
    <source>
        <dbReference type="ARBA" id="ARBA00012232"/>
    </source>
</evidence>
<evidence type="ECO:0000256" key="21">
    <source>
        <dbReference type="SAM" id="Coils"/>
    </source>
</evidence>
<dbReference type="PANTHER" id="PTHR46244">
    <property type="entry name" value="PHOSPHOENOLPYRUVATE-PROTEIN PHOSPHOTRANSFERASE"/>
    <property type="match status" value="1"/>
</dbReference>
<evidence type="ECO:0000256" key="15">
    <source>
        <dbReference type="ARBA" id="ARBA00022842"/>
    </source>
</evidence>
<dbReference type="InterPro" id="IPR015813">
    <property type="entry name" value="Pyrv/PenolPyrv_kinase-like_dom"/>
</dbReference>
<evidence type="ECO:0000256" key="4">
    <source>
        <dbReference type="ARBA" id="ARBA00004496"/>
    </source>
</evidence>
<feature type="binding site" evidence="19">
    <location>
        <position position="463"/>
    </location>
    <ligand>
        <name>phosphoenolpyruvate</name>
        <dbReference type="ChEBI" id="CHEBI:58702"/>
    </ligand>
</feature>
<dbReference type="InterPro" id="IPR008731">
    <property type="entry name" value="PTS_EIN"/>
</dbReference>
<evidence type="ECO:0000313" key="26">
    <source>
        <dbReference type="Proteomes" id="UP000260773"/>
    </source>
</evidence>
<evidence type="ECO:0000256" key="17">
    <source>
        <dbReference type="PIRNR" id="PIRNR000732"/>
    </source>
</evidence>
<dbReference type="Pfam" id="PF02896">
    <property type="entry name" value="PEP-utilizers_C"/>
    <property type="match status" value="1"/>
</dbReference>
<evidence type="ECO:0000256" key="19">
    <source>
        <dbReference type="PIRSR" id="PIRSR000732-2"/>
    </source>
</evidence>
<dbReference type="Proteomes" id="UP000260773">
    <property type="component" value="Unassembled WGS sequence"/>
</dbReference>
<evidence type="ECO:0000256" key="16">
    <source>
        <dbReference type="ARBA" id="ARBA00033235"/>
    </source>
</evidence>
<dbReference type="PANTHER" id="PTHR46244:SF3">
    <property type="entry name" value="PHOSPHOENOLPYRUVATE-PROTEIN PHOSPHOTRANSFERASE"/>
    <property type="match status" value="1"/>
</dbReference>
<dbReference type="InterPro" id="IPR006318">
    <property type="entry name" value="PTS_EI-like"/>
</dbReference>
<keyword evidence="8 17" id="KW-0813">Transport</keyword>
<keyword evidence="25" id="KW-0670">Pyruvate</keyword>
<dbReference type="AlphaFoldDB" id="A0A3E2TNC6"/>
<gene>
    <name evidence="25" type="primary">ptsP</name>
    <name evidence="25" type="ORF">DW070_08200</name>
</gene>